<dbReference type="CDD" id="cd15457">
    <property type="entry name" value="NADAR"/>
    <property type="match status" value="1"/>
</dbReference>
<name>A0A813KVL0_POLGL</name>
<dbReference type="AlphaFoldDB" id="A0A813KVL0"/>
<dbReference type="Proteomes" id="UP000626109">
    <property type="component" value="Unassembled WGS sequence"/>
</dbReference>
<evidence type="ECO:0008006" key="4">
    <source>
        <dbReference type="Google" id="ProtNLM"/>
    </source>
</evidence>
<organism evidence="2 3">
    <name type="scientific">Polarella glacialis</name>
    <name type="common">Dinoflagellate</name>
    <dbReference type="NCBI Taxonomy" id="89957"/>
    <lineage>
        <taxon>Eukaryota</taxon>
        <taxon>Sar</taxon>
        <taxon>Alveolata</taxon>
        <taxon>Dinophyceae</taxon>
        <taxon>Suessiales</taxon>
        <taxon>Suessiaceae</taxon>
        <taxon>Polarella</taxon>
    </lineage>
</organism>
<feature type="compositionally biased region" description="Low complexity" evidence="1">
    <location>
        <begin position="88"/>
        <end position="106"/>
    </location>
</feature>
<evidence type="ECO:0000256" key="1">
    <source>
        <dbReference type="SAM" id="MobiDB-lite"/>
    </source>
</evidence>
<protein>
    <recommendedName>
        <fullName evidence="4">NADAR domain-containing protein</fullName>
    </recommendedName>
</protein>
<proteinExistence type="predicted"/>
<dbReference type="SUPFAM" id="SSF143990">
    <property type="entry name" value="YbiA-like"/>
    <property type="match status" value="1"/>
</dbReference>
<dbReference type="Gene3D" id="1.10.357.40">
    <property type="entry name" value="YbiA-like"/>
    <property type="match status" value="1"/>
</dbReference>
<evidence type="ECO:0000313" key="2">
    <source>
        <dbReference type="EMBL" id="CAE8710445.1"/>
    </source>
</evidence>
<gene>
    <name evidence="2" type="ORF">PGLA2088_LOCUS35949</name>
</gene>
<evidence type="ECO:0000313" key="3">
    <source>
        <dbReference type="Proteomes" id="UP000626109"/>
    </source>
</evidence>
<dbReference type="EMBL" id="CAJNNW010031990">
    <property type="protein sequence ID" value="CAE8710445.1"/>
    <property type="molecule type" value="Genomic_DNA"/>
</dbReference>
<accession>A0A813KVL0</accession>
<dbReference type="InterPro" id="IPR012816">
    <property type="entry name" value="NADAR"/>
</dbReference>
<sequence>MIDSMGNLLSPGSGCNSNFLSELSKPPSCIRPGCGKPAFRGQDGKFCSRSCRDGRSPSRTPGRASSRGACVGGQGQTQYLPRHEFRSQQQQQQPQQQEQAQQQGQQRHLGPSAGTGSCPQLLRPVQPIKFALTEAPGSNFYFFHCDLVAFYFPGRSAPCDEKCRADFLGNFWDLGSGRLKLTPPGSDPRYFRTAEGAYQALKFWKASEATAFEGLPGEQALKLSRHLSDKGIEMDPHFAGYGTAWQAMRAVLAAKFSKGSDMANALRKTENAFLLEHNSFTGRDDIWSDNCDGSGKNWLGLLLMLRRTELFSYSPSWLRASVDDQTGSFPNREWADKVQEAARRINLELGQVHSDSSSRLGARLRAYSRPRERAASPRAAGMPSDPLKRCDYSITSPPRCAPQSSCPAPLPASFFWYPNLPTRAGTTVIIQPSLHQFSSQ</sequence>
<comment type="caution">
    <text evidence="2">The sequence shown here is derived from an EMBL/GenBank/DDBJ whole genome shotgun (WGS) entry which is preliminary data.</text>
</comment>
<reference evidence="2" key="1">
    <citation type="submission" date="2021-02" db="EMBL/GenBank/DDBJ databases">
        <authorList>
            <person name="Dougan E. K."/>
            <person name="Rhodes N."/>
            <person name="Thang M."/>
            <person name="Chan C."/>
        </authorList>
    </citation>
    <scope>NUCLEOTIDE SEQUENCE</scope>
</reference>
<dbReference type="InterPro" id="IPR037238">
    <property type="entry name" value="YbiA-like_sf"/>
</dbReference>
<feature type="region of interest" description="Disordered" evidence="1">
    <location>
        <begin position="367"/>
        <end position="387"/>
    </location>
</feature>
<feature type="region of interest" description="Disordered" evidence="1">
    <location>
        <begin position="46"/>
        <end position="116"/>
    </location>
</feature>